<accession>A0A4U0RX08</accession>
<keyword evidence="7" id="KW-1185">Reference proteome</keyword>
<dbReference type="GO" id="GO:0003677">
    <property type="term" value="F:DNA binding"/>
    <property type="evidence" value="ECO:0007669"/>
    <property type="project" value="UniProtKB-KW"/>
</dbReference>
<evidence type="ECO:0000256" key="3">
    <source>
        <dbReference type="ARBA" id="ARBA00023125"/>
    </source>
</evidence>
<dbReference type="SUPFAM" id="SSF88946">
    <property type="entry name" value="Sigma2 domain of RNA polymerase sigma factors"/>
    <property type="match status" value="1"/>
</dbReference>
<dbReference type="EMBL" id="SUMC01000110">
    <property type="protein sequence ID" value="TJZ99350.1"/>
    <property type="molecule type" value="Genomic_DNA"/>
</dbReference>
<evidence type="ECO:0000259" key="5">
    <source>
        <dbReference type="Pfam" id="PF04542"/>
    </source>
</evidence>
<dbReference type="InterPro" id="IPR036388">
    <property type="entry name" value="WH-like_DNA-bd_sf"/>
</dbReference>
<feature type="domain" description="RNA polymerase sigma-70 region 2" evidence="5">
    <location>
        <begin position="46"/>
        <end position="92"/>
    </location>
</feature>
<keyword evidence="1" id="KW-0805">Transcription regulation</keyword>
<organism evidence="6 7">
    <name type="scientific">Actinacidiphila oryziradicis</name>
    <dbReference type="NCBI Taxonomy" id="2571141"/>
    <lineage>
        <taxon>Bacteria</taxon>
        <taxon>Bacillati</taxon>
        <taxon>Actinomycetota</taxon>
        <taxon>Actinomycetes</taxon>
        <taxon>Kitasatosporales</taxon>
        <taxon>Streptomycetaceae</taxon>
        <taxon>Actinacidiphila</taxon>
    </lineage>
</organism>
<evidence type="ECO:0000256" key="2">
    <source>
        <dbReference type="ARBA" id="ARBA00023082"/>
    </source>
</evidence>
<evidence type="ECO:0000256" key="1">
    <source>
        <dbReference type="ARBA" id="ARBA00023015"/>
    </source>
</evidence>
<evidence type="ECO:0000313" key="7">
    <source>
        <dbReference type="Proteomes" id="UP000305778"/>
    </source>
</evidence>
<dbReference type="GO" id="GO:0006352">
    <property type="term" value="P:DNA-templated transcription initiation"/>
    <property type="evidence" value="ECO:0007669"/>
    <property type="project" value="InterPro"/>
</dbReference>
<dbReference type="OrthoDB" id="265863at2"/>
<dbReference type="AlphaFoldDB" id="A0A4U0RX08"/>
<dbReference type="GO" id="GO:0016987">
    <property type="term" value="F:sigma factor activity"/>
    <property type="evidence" value="ECO:0007669"/>
    <property type="project" value="UniProtKB-KW"/>
</dbReference>
<dbReference type="InterPro" id="IPR013325">
    <property type="entry name" value="RNA_pol_sigma_r2"/>
</dbReference>
<name>A0A4U0RX08_9ACTN</name>
<dbReference type="Proteomes" id="UP000305778">
    <property type="component" value="Unassembled WGS sequence"/>
</dbReference>
<dbReference type="Gene3D" id="1.10.1740.10">
    <property type="match status" value="1"/>
</dbReference>
<dbReference type="PANTHER" id="PTHR43133:SF8">
    <property type="entry name" value="RNA POLYMERASE SIGMA FACTOR HI_1459-RELATED"/>
    <property type="match status" value="1"/>
</dbReference>
<gene>
    <name evidence="6" type="ORF">FCI23_46205</name>
</gene>
<sequence length="183" mass="20223">MVNPPDPVELPYGLSAEQLRACEDLHTNIGPGLMAMLRSNFSLSIADSEDIVQVAFEKLLPRWAGLDPSRAAGYVRQTAKNLARDLFRRRKREERANRAWMDNNRVGSTSPDLDQPTAAALGRAIDGLEPKQCATLTHQLAGREDAEIATLLSVVPATVRSNRRKAIPNVRRALVSELERDGE</sequence>
<evidence type="ECO:0000313" key="6">
    <source>
        <dbReference type="EMBL" id="TJZ99350.1"/>
    </source>
</evidence>
<keyword evidence="4" id="KW-0804">Transcription</keyword>
<dbReference type="Pfam" id="PF04542">
    <property type="entry name" value="Sigma70_r2"/>
    <property type="match status" value="1"/>
</dbReference>
<keyword evidence="2" id="KW-0731">Sigma factor</keyword>
<comment type="caution">
    <text evidence="6">The sequence shown here is derived from an EMBL/GenBank/DDBJ whole genome shotgun (WGS) entry which is preliminary data.</text>
</comment>
<evidence type="ECO:0000256" key="4">
    <source>
        <dbReference type="ARBA" id="ARBA00023163"/>
    </source>
</evidence>
<dbReference type="PANTHER" id="PTHR43133">
    <property type="entry name" value="RNA POLYMERASE ECF-TYPE SIGMA FACTO"/>
    <property type="match status" value="1"/>
</dbReference>
<dbReference type="RefSeq" id="WP_136730026.1">
    <property type="nucleotide sequence ID" value="NZ_SUMC01000110.1"/>
</dbReference>
<reference evidence="6 7" key="1">
    <citation type="submission" date="2019-04" db="EMBL/GenBank/DDBJ databases">
        <title>Streptomyces oryziradicis sp. nov., a novel actinomycete isolated from rhizosphere soil of rice (Oryza sativa L.).</title>
        <authorList>
            <person name="Li C."/>
        </authorList>
    </citation>
    <scope>NUCLEOTIDE SEQUENCE [LARGE SCALE GENOMIC DNA]</scope>
    <source>
        <strain evidence="6 7">NEAU-C40</strain>
    </source>
</reference>
<dbReference type="Gene3D" id="1.10.10.10">
    <property type="entry name" value="Winged helix-like DNA-binding domain superfamily/Winged helix DNA-binding domain"/>
    <property type="match status" value="1"/>
</dbReference>
<dbReference type="InterPro" id="IPR039425">
    <property type="entry name" value="RNA_pol_sigma-70-like"/>
</dbReference>
<protein>
    <recommendedName>
        <fullName evidence="5">RNA polymerase sigma-70 region 2 domain-containing protein</fullName>
    </recommendedName>
</protein>
<dbReference type="InterPro" id="IPR007627">
    <property type="entry name" value="RNA_pol_sigma70_r2"/>
</dbReference>
<proteinExistence type="predicted"/>
<keyword evidence="3" id="KW-0238">DNA-binding</keyword>